<protein>
    <submittedName>
        <fullName evidence="2">Secreted protein</fullName>
    </submittedName>
</protein>
<proteinExistence type="predicted"/>
<keyword evidence="1" id="KW-1185">Reference proteome</keyword>
<evidence type="ECO:0000313" key="2">
    <source>
        <dbReference type="WBParaSite" id="ALUE_0002011601-mRNA-1"/>
    </source>
</evidence>
<reference evidence="2" key="1">
    <citation type="submission" date="2017-02" db="UniProtKB">
        <authorList>
            <consortium name="WormBaseParasite"/>
        </authorList>
    </citation>
    <scope>IDENTIFICATION</scope>
</reference>
<organism evidence="1 2">
    <name type="scientific">Ascaris lumbricoides</name>
    <name type="common">Giant roundworm</name>
    <dbReference type="NCBI Taxonomy" id="6252"/>
    <lineage>
        <taxon>Eukaryota</taxon>
        <taxon>Metazoa</taxon>
        <taxon>Ecdysozoa</taxon>
        <taxon>Nematoda</taxon>
        <taxon>Chromadorea</taxon>
        <taxon>Rhabditida</taxon>
        <taxon>Spirurina</taxon>
        <taxon>Ascaridomorpha</taxon>
        <taxon>Ascaridoidea</taxon>
        <taxon>Ascarididae</taxon>
        <taxon>Ascaris</taxon>
    </lineage>
</organism>
<accession>A0A0M3IMY8</accession>
<dbReference type="AlphaFoldDB" id="A0A0M3IMY8"/>
<name>A0A0M3IMY8_ASCLU</name>
<dbReference type="WBParaSite" id="ALUE_0002011601-mRNA-1">
    <property type="protein sequence ID" value="ALUE_0002011601-mRNA-1"/>
    <property type="gene ID" value="ALUE_0002011601"/>
</dbReference>
<sequence>MFGLLEALLLHRCARIPPRSYARGTFFVTVHRAQLRRVRAPMWLRFHRNQFAVEHLQIFLCKML</sequence>
<evidence type="ECO:0000313" key="1">
    <source>
        <dbReference type="Proteomes" id="UP000036681"/>
    </source>
</evidence>
<dbReference type="Proteomes" id="UP000036681">
    <property type="component" value="Unplaced"/>
</dbReference>